<feature type="domain" description="TRAP C4-dicarboxylate transport system permease DctM subunit" evidence="8">
    <location>
        <begin position="14"/>
        <end position="429"/>
    </location>
</feature>
<comment type="similarity">
    <text evidence="7">Belongs to the TRAP transporter large permease family.</text>
</comment>
<keyword evidence="10" id="KW-1185">Reference proteome</keyword>
<evidence type="ECO:0000256" key="4">
    <source>
        <dbReference type="ARBA" id="ARBA00022692"/>
    </source>
</evidence>
<accession>A0ABW4S1C0</accession>
<evidence type="ECO:0000256" key="6">
    <source>
        <dbReference type="ARBA" id="ARBA00023136"/>
    </source>
</evidence>
<feature type="transmembrane region" description="Helical" evidence="7">
    <location>
        <begin position="12"/>
        <end position="39"/>
    </location>
</feature>
<dbReference type="RefSeq" id="WP_390259222.1">
    <property type="nucleotide sequence ID" value="NZ_JBHUGH010000002.1"/>
</dbReference>
<comment type="function">
    <text evidence="7">Part of the tripartite ATP-independent periplasmic (TRAP) transport system.</text>
</comment>
<evidence type="ECO:0000313" key="10">
    <source>
        <dbReference type="Proteomes" id="UP001597353"/>
    </source>
</evidence>
<evidence type="ECO:0000256" key="3">
    <source>
        <dbReference type="ARBA" id="ARBA00022519"/>
    </source>
</evidence>
<feature type="transmembrane region" description="Helical" evidence="7">
    <location>
        <begin position="141"/>
        <end position="169"/>
    </location>
</feature>
<keyword evidence="3 7" id="KW-0997">Cell inner membrane</keyword>
<feature type="transmembrane region" description="Helical" evidence="7">
    <location>
        <begin position="60"/>
        <end position="85"/>
    </location>
</feature>
<keyword evidence="6 7" id="KW-0472">Membrane</keyword>
<feature type="transmembrane region" description="Helical" evidence="7">
    <location>
        <begin position="408"/>
        <end position="433"/>
    </location>
</feature>
<evidence type="ECO:0000256" key="5">
    <source>
        <dbReference type="ARBA" id="ARBA00022989"/>
    </source>
</evidence>
<feature type="transmembrane region" description="Helical" evidence="7">
    <location>
        <begin position="175"/>
        <end position="197"/>
    </location>
</feature>
<protein>
    <recommendedName>
        <fullName evidence="7">TRAP transporter large permease protein</fullName>
    </recommendedName>
</protein>
<dbReference type="Proteomes" id="UP001597353">
    <property type="component" value="Unassembled WGS sequence"/>
</dbReference>
<evidence type="ECO:0000313" key="9">
    <source>
        <dbReference type="EMBL" id="MFD1911096.1"/>
    </source>
</evidence>
<dbReference type="EMBL" id="JBHUGH010000002">
    <property type="protein sequence ID" value="MFD1911096.1"/>
    <property type="molecule type" value="Genomic_DNA"/>
</dbReference>
<feature type="transmembrane region" description="Helical" evidence="7">
    <location>
        <begin position="353"/>
        <end position="372"/>
    </location>
</feature>
<keyword evidence="4 7" id="KW-0812">Transmembrane</keyword>
<dbReference type="InterPro" id="IPR004681">
    <property type="entry name" value="TRAP_DctM"/>
</dbReference>
<evidence type="ECO:0000256" key="7">
    <source>
        <dbReference type="RuleBase" id="RU369079"/>
    </source>
</evidence>
<comment type="subunit">
    <text evidence="7">The complex comprises the extracytoplasmic solute receptor protein and the two transmembrane proteins.</text>
</comment>
<evidence type="ECO:0000259" key="8">
    <source>
        <dbReference type="Pfam" id="PF06808"/>
    </source>
</evidence>
<feature type="transmembrane region" description="Helical" evidence="7">
    <location>
        <begin position="97"/>
        <end position="120"/>
    </location>
</feature>
<keyword evidence="5 7" id="KW-1133">Transmembrane helix</keyword>
<dbReference type="InterPro" id="IPR010656">
    <property type="entry name" value="DctM"/>
</dbReference>
<feature type="transmembrane region" description="Helical" evidence="7">
    <location>
        <begin position="289"/>
        <end position="312"/>
    </location>
</feature>
<dbReference type="PIRSF" id="PIRSF006066">
    <property type="entry name" value="HI0050"/>
    <property type="match status" value="1"/>
</dbReference>
<gene>
    <name evidence="9" type="ORF">ACFSGJ_02580</name>
</gene>
<name>A0ABW4S1C0_9RHOB</name>
<evidence type="ECO:0000256" key="1">
    <source>
        <dbReference type="ARBA" id="ARBA00004429"/>
    </source>
</evidence>
<dbReference type="PANTHER" id="PTHR33362">
    <property type="entry name" value="SIALIC ACID TRAP TRANSPORTER PERMEASE PROTEIN SIAT-RELATED"/>
    <property type="match status" value="1"/>
</dbReference>
<reference evidence="10" key="1">
    <citation type="journal article" date="2019" name="Int. J. Syst. Evol. Microbiol.">
        <title>The Global Catalogue of Microorganisms (GCM) 10K type strain sequencing project: providing services to taxonomists for standard genome sequencing and annotation.</title>
        <authorList>
            <consortium name="The Broad Institute Genomics Platform"/>
            <consortium name="The Broad Institute Genome Sequencing Center for Infectious Disease"/>
            <person name="Wu L."/>
            <person name="Ma J."/>
        </authorList>
    </citation>
    <scope>NUCLEOTIDE SEQUENCE [LARGE SCALE GENOMIC DNA]</scope>
    <source>
        <strain evidence="10">CGMCC 4.7242</strain>
    </source>
</reference>
<dbReference type="Pfam" id="PF06808">
    <property type="entry name" value="DctM"/>
    <property type="match status" value="1"/>
</dbReference>
<keyword evidence="2" id="KW-1003">Cell membrane</keyword>
<feature type="transmembrane region" description="Helical" evidence="7">
    <location>
        <begin position="378"/>
        <end position="396"/>
    </location>
</feature>
<comment type="caution">
    <text evidence="9">The sequence shown here is derived from an EMBL/GenBank/DDBJ whole genome shotgun (WGS) entry which is preliminary data.</text>
</comment>
<dbReference type="NCBIfam" id="TIGR00786">
    <property type="entry name" value="dctM"/>
    <property type="match status" value="1"/>
</dbReference>
<feature type="transmembrane region" description="Helical" evidence="7">
    <location>
        <begin position="324"/>
        <end position="341"/>
    </location>
</feature>
<keyword evidence="7" id="KW-0813">Transport</keyword>
<sequence length="438" mass="46454">MEPLFLGFASVPLIILLVGLRIPVGVAVGLVSFLGFLMVRNLNVALGVMRETPFAFANSWDLTAIPMFLLMGAITTATGISTAMFRAARLWLSALPGGLAVAANMACAGFGAATGSSVAASATMTRLAVPEMLRQGYDKGLATGVVASAGTLAALIPPSIMFVLFGIFAEVSISQLLIAGVIPGLLTAFAYTAMIVIRCWLKPSLAPPLSAVELASLKADRWSALRDTWPVIFLILGVIGGLYSGLVTPTEAGAVGAMVALLLGLAQRRMTFAALFEALRTSMSTAAQIFFVGMAAVMYTRFLSLTGMSGFLEDTFAPYADNPIVIILGMAVVYLLLGMFLDPLGTMLITIPVFLPLLNALDMNLIWFGVIVVKYIEIAMLTPPIGFNIFVVKAAIGNQVELNAIFKGTAWFLLAEVVVMILLLSFPQISLWLPNLMN</sequence>
<dbReference type="PANTHER" id="PTHR33362:SF5">
    <property type="entry name" value="C4-DICARBOXYLATE TRAP TRANSPORTER LARGE PERMEASE PROTEIN DCTM"/>
    <property type="match status" value="1"/>
</dbReference>
<evidence type="ECO:0000256" key="2">
    <source>
        <dbReference type="ARBA" id="ARBA00022475"/>
    </source>
</evidence>
<proteinExistence type="inferred from homology"/>
<comment type="subcellular location">
    <subcellularLocation>
        <location evidence="1 7">Cell inner membrane</location>
        <topology evidence="1 7">Multi-pass membrane protein</topology>
    </subcellularLocation>
</comment>
<organism evidence="9 10">
    <name type="scientific">Halodurantibacterium flavum</name>
    <dbReference type="NCBI Taxonomy" id="1382802"/>
    <lineage>
        <taxon>Bacteria</taxon>
        <taxon>Pseudomonadati</taxon>
        <taxon>Pseudomonadota</taxon>
        <taxon>Alphaproteobacteria</taxon>
        <taxon>Rhodobacterales</taxon>
        <taxon>Paracoccaceae</taxon>
        <taxon>Halodurantibacterium</taxon>
    </lineage>
</organism>
<feature type="transmembrane region" description="Helical" evidence="7">
    <location>
        <begin position="228"/>
        <end position="246"/>
    </location>
</feature>